<evidence type="ECO:0000313" key="3">
    <source>
        <dbReference type="Proteomes" id="UP000470951"/>
    </source>
</evidence>
<comment type="caution">
    <text evidence="2">The sequence shown here is derived from an EMBL/GenBank/DDBJ whole genome shotgun (WGS) entry which is preliminary data.</text>
</comment>
<proteinExistence type="predicted"/>
<sequence length="208" mass="21606">MILNTRALNGAHPIDPTDPTPLKGGHMTITPTLSRRRIAALLLTGTLALAACGGGDENGDGKGGDATAPSKKPGERHTVLLEVTSDYGRPVAINYFGHATGPDGMKVLGEKDGELTAESPWKTTLTVEGENVWVSLMANGTGCLGRAIGGDSCETGAIPNREDIQGTGTTTCRITIDGKVVVKKSYTWPTIIPVTCLTPLKGKAGEGR</sequence>
<gene>
    <name evidence="2" type="ORF">G3I58_18300</name>
</gene>
<feature type="region of interest" description="Disordered" evidence="1">
    <location>
        <begin position="1"/>
        <end position="28"/>
    </location>
</feature>
<evidence type="ECO:0000313" key="2">
    <source>
        <dbReference type="EMBL" id="NEB99916.1"/>
    </source>
</evidence>
<dbReference type="Proteomes" id="UP000470951">
    <property type="component" value="Unassembled WGS sequence"/>
</dbReference>
<dbReference type="RefSeq" id="WP_164218183.1">
    <property type="nucleotide sequence ID" value="NZ_JAAGMS010000200.1"/>
</dbReference>
<dbReference type="AlphaFoldDB" id="A0A7K3RD50"/>
<dbReference type="Gene3D" id="2.60.40.2880">
    <property type="entry name" value="MmpS1-5, C-terminal soluble domain"/>
    <property type="match status" value="1"/>
</dbReference>
<accession>A0A7K3RD50</accession>
<dbReference type="EMBL" id="JAAGMS010000200">
    <property type="protein sequence ID" value="NEB99916.1"/>
    <property type="molecule type" value="Genomic_DNA"/>
</dbReference>
<name>A0A7K3RD50_STRAQ</name>
<organism evidence="2 3">
    <name type="scientific">Streptomyces anulatus</name>
    <name type="common">Streptomyces chrysomallus</name>
    <dbReference type="NCBI Taxonomy" id="1892"/>
    <lineage>
        <taxon>Bacteria</taxon>
        <taxon>Bacillati</taxon>
        <taxon>Actinomycetota</taxon>
        <taxon>Actinomycetes</taxon>
        <taxon>Kitasatosporales</taxon>
        <taxon>Streptomycetaceae</taxon>
        <taxon>Streptomyces</taxon>
    </lineage>
</organism>
<feature type="region of interest" description="Disordered" evidence="1">
    <location>
        <begin position="56"/>
        <end position="75"/>
    </location>
</feature>
<protein>
    <submittedName>
        <fullName evidence="2">Uncharacterized protein</fullName>
    </submittedName>
</protein>
<dbReference type="InterPro" id="IPR038468">
    <property type="entry name" value="MmpS_C"/>
</dbReference>
<reference evidence="2 3" key="1">
    <citation type="submission" date="2020-01" db="EMBL/GenBank/DDBJ databases">
        <title>Insect and environment-associated Actinomycetes.</title>
        <authorList>
            <person name="Currrie C."/>
            <person name="Chevrette M."/>
            <person name="Carlson C."/>
            <person name="Stubbendieck R."/>
            <person name="Wendt-Pienkowski E."/>
        </authorList>
    </citation>
    <scope>NUCLEOTIDE SEQUENCE [LARGE SCALE GENOMIC DNA]</scope>
    <source>
        <strain evidence="2 3">SID7903</strain>
    </source>
</reference>
<evidence type="ECO:0000256" key="1">
    <source>
        <dbReference type="SAM" id="MobiDB-lite"/>
    </source>
</evidence>